<organism evidence="2">
    <name type="scientific">mine drainage metagenome</name>
    <dbReference type="NCBI Taxonomy" id="410659"/>
    <lineage>
        <taxon>unclassified sequences</taxon>
        <taxon>metagenomes</taxon>
        <taxon>ecological metagenomes</taxon>
    </lineage>
</organism>
<sequence length="82" mass="9376">MREVHNPHHAEDERQAEREQDVDGAYLQARQDELYRGLHSEWSRPDEPLDQSPEASMRDFSTSFPSVISVIITGSCICCFAP</sequence>
<feature type="region of interest" description="Disordered" evidence="1">
    <location>
        <begin position="37"/>
        <end position="58"/>
    </location>
</feature>
<protein>
    <submittedName>
        <fullName evidence="2">Uncharacterized protein</fullName>
    </submittedName>
</protein>
<feature type="compositionally biased region" description="Basic and acidic residues" evidence="1">
    <location>
        <begin position="1"/>
        <end position="21"/>
    </location>
</feature>
<gene>
    <name evidence="2" type="ORF">GALL_494710</name>
</gene>
<evidence type="ECO:0000256" key="1">
    <source>
        <dbReference type="SAM" id="MobiDB-lite"/>
    </source>
</evidence>
<dbReference type="AlphaFoldDB" id="A0A1J5PUG8"/>
<comment type="caution">
    <text evidence="2">The sequence shown here is derived from an EMBL/GenBank/DDBJ whole genome shotgun (WGS) entry which is preliminary data.</text>
</comment>
<reference evidence="2" key="1">
    <citation type="submission" date="2016-10" db="EMBL/GenBank/DDBJ databases">
        <title>Sequence of Gallionella enrichment culture.</title>
        <authorList>
            <person name="Poehlein A."/>
            <person name="Muehling M."/>
            <person name="Daniel R."/>
        </authorList>
    </citation>
    <scope>NUCLEOTIDE SEQUENCE</scope>
</reference>
<accession>A0A1J5PUG8</accession>
<proteinExistence type="predicted"/>
<feature type="compositionally biased region" description="Basic and acidic residues" evidence="1">
    <location>
        <begin position="37"/>
        <end position="47"/>
    </location>
</feature>
<dbReference type="EMBL" id="MLJW01005016">
    <property type="protein sequence ID" value="OIQ68931.1"/>
    <property type="molecule type" value="Genomic_DNA"/>
</dbReference>
<name>A0A1J5PUG8_9ZZZZ</name>
<evidence type="ECO:0000313" key="2">
    <source>
        <dbReference type="EMBL" id="OIQ68931.1"/>
    </source>
</evidence>
<feature type="region of interest" description="Disordered" evidence="1">
    <location>
        <begin position="1"/>
        <end position="24"/>
    </location>
</feature>